<organism evidence="1 2">
    <name type="scientific">Trinickia terrae</name>
    <dbReference type="NCBI Taxonomy" id="2571161"/>
    <lineage>
        <taxon>Bacteria</taxon>
        <taxon>Pseudomonadati</taxon>
        <taxon>Pseudomonadota</taxon>
        <taxon>Betaproteobacteria</taxon>
        <taxon>Burkholderiales</taxon>
        <taxon>Burkholderiaceae</taxon>
        <taxon>Trinickia</taxon>
    </lineage>
</organism>
<keyword evidence="2" id="KW-1185">Reference proteome</keyword>
<name>A0A4U1I406_9BURK</name>
<evidence type="ECO:0000313" key="1">
    <source>
        <dbReference type="EMBL" id="TKC87998.1"/>
    </source>
</evidence>
<dbReference type="OrthoDB" id="7554712at2"/>
<dbReference type="Proteomes" id="UP000305539">
    <property type="component" value="Unassembled WGS sequence"/>
</dbReference>
<reference evidence="1 2" key="1">
    <citation type="submission" date="2019-04" db="EMBL/GenBank/DDBJ databases">
        <title>Trinickia sp. 7GSK02, isolated from subtropical forest soil.</title>
        <authorList>
            <person name="Gao Z.-H."/>
            <person name="Qiu L.-H."/>
        </authorList>
    </citation>
    <scope>NUCLEOTIDE SEQUENCE [LARGE SCALE GENOMIC DNA]</scope>
    <source>
        <strain evidence="1 2">7GSK02</strain>
    </source>
</reference>
<dbReference type="RefSeq" id="WP_136896262.1">
    <property type="nucleotide sequence ID" value="NZ_SWJE01000008.1"/>
</dbReference>
<evidence type="ECO:0008006" key="3">
    <source>
        <dbReference type="Google" id="ProtNLM"/>
    </source>
</evidence>
<dbReference type="AlphaFoldDB" id="A0A4U1I406"/>
<accession>A0A4U1I406</accession>
<protein>
    <recommendedName>
        <fullName evidence="3">SRPBCC family protein</fullName>
    </recommendedName>
</protein>
<proteinExistence type="predicted"/>
<evidence type="ECO:0000313" key="2">
    <source>
        <dbReference type="Proteomes" id="UP000305539"/>
    </source>
</evidence>
<gene>
    <name evidence="1" type="ORF">FAZ69_17235</name>
</gene>
<sequence>MTNEVIAESTAEATIHAPLASIDLTEWVFTLTDSEYQACSKNHIAAAATLTPEGKRMSINVEHVGNLMIQHYVEDVAERSRCRLVSLSDSIGPDIGSRVKIVVIWSFTAEAIDADTTRFINSVEVRTAPGYLEALEKRGVPFAKASEFAQQALTAHNAEETPLFAKDIEHKARAMQWR</sequence>
<comment type="caution">
    <text evidence="1">The sequence shown here is derived from an EMBL/GenBank/DDBJ whole genome shotgun (WGS) entry which is preliminary data.</text>
</comment>
<dbReference type="EMBL" id="SWJE01000008">
    <property type="protein sequence ID" value="TKC87998.1"/>
    <property type="molecule type" value="Genomic_DNA"/>
</dbReference>